<dbReference type="EMBL" id="FOCQ01000006">
    <property type="protein sequence ID" value="SEN11994.1"/>
    <property type="molecule type" value="Genomic_DNA"/>
</dbReference>
<keyword evidence="1" id="KW-0413">Isomerase</keyword>
<evidence type="ECO:0000313" key="4">
    <source>
        <dbReference type="Proteomes" id="UP000199695"/>
    </source>
</evidence>
<dbReference type="NCBIfam" id="TIGR00236">
    <property type="entry name" value="wecB"/>
    <property type="match status" value="1"/>
</dbReference>
<evidence type="ECO:0000259" key="2">
    <source>
        <dbReference type="Pfam" id="PF02350"/>
    </source>
</evidence>
<feature type="domain" description="UDP-N-acetylglucosamine 2-epimerase" evidence="2">
    <location>
        <begin position="29"/>
        <end position="355"/>
    </location>
</feature>
<sequence>MKVMTILGTRPEIIRLSLVIKKLDLLAARHVLVHTGQNYDHSLSSIFFKQLRVRTPDYHLQAGSHTFGGQVGQMFADVETIITKEEPDRILVLGDTNSALCAILAERMGIPVYHMEAGNRCYDPSVPEEINRKLIDSVSSFNLPYTEMSRQNLLREGISPQRIWVTGNPIYEVLQAFQLEIDQSDILQKMRVDEKNYILVTSHRAENVDNKERLQCIVEALQLIAEQQQMPVICSVHPRTRQRLKQFGIDVHHPLVIFSEPFGFFDFVKLQKHARCVVTDSGTVQEESCIFGVPAVTIRQSTERPETVICGSNTVSGIDSKRIAACVELMMQTVHSWTCPEGYTDPDVSTKVVNLVLGGQCYV</sequence>
<evidence type="ECO:0000313" key="3">
    <source>
        <dbReference type="EMBL" id="SEN11994.1"/>
    </source>
</evidence>
<comment type="similarity">
    <text evidence="1">Belongs to the UDP-N-acetylglucosamine 2-epimerase family.</text>
</comment>
<dbReference type="Proteomes" id="UP000199695">
    <property type="component" value="Unassembled WGS sequence"/>
</dbReference>
<dbReference type="PANTHER" id="PTHR43174:SF1">
    <property type="entry name" value="UDP-N-ACETYLGLUCOSAMINE 2-EPIMERASE"/>
    <property type="match status" value="1"/>
</dbReference>
<proteinExistence type="inferred from homology"/>
<dbReference type="Gene3D" id="3.40.50.2000">
    <property type="entry name" value="Glycogen Phosphorylase B"/>
    <property type="match status" value="2"/>
</dbReference>
<keyword evidence="4" id="KW-1185">Reference proteome</keyword>
<accession>A0A1H8DYS6</accession>
<dbReference type="RefSeq" id="WP_089967083.1">
    <property type="nucleotide sequence ID" value="NZ_FOCQ01000006.1"/>
</dbReference>
<evidence type="ECO:0000256" key="1">
    <source>
        <dbReference type="RuleBase" id="RU003513"/>
    </source>
</evidence>
<dbReference type="OrthoDB" id="9803238at2"/>
<organism evidence="3 4">
    <name type="scientific">Lihuaxuella thermophila</name>
    <dbReference type="NCBI Taxonomy" id="1173111"/>
    <lineage>
        <taxon>Bacteria</taxon>
        <taxon>Bacillati</taxon>
        <taxon>Bacillota</taxon>
        <taxon>Bacilli</taxon>
        <taxon>Bacillales</taxon>
        <taxon>Thermoactinomycetaceae</taxon>
        <taxon>Lihuaxuella</taxon>
    </lineage>
</organism>
<gene>
    <name evidence="3" type="ORF">SAMN05444955_10629</name>
</gene>
<dbReference type="InterPro" id="IPR003331">
    <property type="entry name" value="UDP_GlcNAc_Epimerase_2_dom"/>
</dbReference>
<name>A0A1H8DYS6_9BACL</name>
<dbReference type="SUPFAM" id="SSF53756">
    <property type="entry name" value="UDP-Glycosyltransferase/glycogen phosphorylase"/>
    <property type="match status" value="1"/>
</dbReference>
<dbReference type="Pfam" id="PF02350">
    <property type="entry name" value="Epimerase_2"/>
    <property type="match status" value="1"/>
</dbReference>
<dbReference type="CDD" id="cd03786">
    <property type="entry name" value="GTB_UDP-GlcNAc_2-Epimerase"/>
    <property type="match status" value="1"/>
</dbReference>
<protein>
    <submittedName>
        <fullName evidence="3">UDP-N-acetylglucosamine 2-epimerase (Non-hydrolysing)</fullName>
    </submittedName>
</protein>
<dbReference type="PANTHER" id="PTHR43174">
    <property type="entry name" value="UDP-N-ACETYLGLUCOSAMINE 2-EPIMERASE"/>
    <property type="match status" value="1"/>
</dbReference>
<dbReference type="AlphaFoldDB" id="A0A1H8DYS6"/>
<dbReference type="STRING" id="1173111.SAMN05444955_10629"/>
<dbReference type="GO" id="GO:0016853">
    <property type="term" value="F:isomerase activity"/>
    <property type="evidence" value="ECO:0007669"/>
    <property type="project" value="UniProtKB-KW"/>
</dbReference>
<dbReference type="InterPro" id="IPR029767">
    <property type="entry name" value="WecB-like"/>
</dbReference>
<reference evidence="3 4" key="1">
    <citation type="submission" date="2016-10" db="EMBL/GenBank/DDBJ databases">
        <authorList>
            <person name="de Groot N.N."/>
        </authorList>
    </citation>
    <scope>NUCLEOTIDE SEQUENCE [LARGE SCALE GENOMIC DNA]</scope>
    <source>
        <strain evidence="3 4">DSM 46701</strain>
    </source>
</reference>